<dbReference type="InterPro" id="IPR036002">
    <property type="entry name" value="Stathmin_sf"/>
</dbReference>
<dbReference type="GO" id="GO:0015631">
    <property type="term" value="F:tubulin binding"/>
    <property type="evidence" value="ECO:0007669"/>
    <property type="project" value="TreeGrafter"/>
</dbReference>
<dbReference type="SUPFAM" id="SSF101494">
    <property type="entry name" value="Stathmin"/>
    <property type="match status" value="1"/>
</dbReference>
<evidence type="ECO:0000313" key="2">
    <source>
        <dbReference type="EMBL" id="KPP61994.1"/>
    </source>
</evidence>
<dbReference type="GO" id="GO:0005737">
    <property type="term" value="C:cytoplasm"/>
    <property type="evidence" value="ECO:0007669"/>
    <property type="project" value="TreeGrafter"/>
</dbReference>
<name>A0A0P7UKE3_SCLFO</name>
<dbReference type="GO" id="GO:0043005">
    <property type="term" value="C:neuron projection"/>
    <property type="evidence" value="ECO:0007669"/>
    <property type="project" value="TreeGrafter"/>
</dbReference>
<accession>A0A0P7UKE3</accession>
<dbReference type="STRING" id="113540.ENSSFOP00015030324"/>
<dbReference type="GO" id="GO:0031175">
    <property type="term" value="P:neuron projection development"/>
    <property type="evidence" value="ECO:0007669"/>
    <property type="project" value="TreeGrafter"/>
</dbReference>
<dbReference type="GO" id="GO:0007019">
    <property type="term" value="P:microtubule depolymerization"/>
    <property type="evidence" value="ECO:0007669"/>
    <property type="project" value="TreeGrafter"/>
</dbReference>
<comment type="caution">
    <text evidence="2">The sequence shown here is derived from an EMBL/GenBank/DDBJ whole genome shotgun (WGS) entry which is preliminary data.</text>
</comment>
<feature type="compositionally biased region" description="Polar residues" evidence="1">
    <location>
        <begin position="83"/>
        <end position="93"/>
    </location>
</feature>
<protein>
    <submittedName>
        <fullName evidence="2">Stathmin-4-like</fullName>
    </submittedName>
</protein>
<dbReference type="EMBL" id="JARO02009085">
    <property type="protein sequence ID" value="KPP61994.1"/>
    <property type="molecule type" value="Genomic_DNA"/>
</dbReference>
<evidence type="ECO:0000256" key="1">
    <source>
        <dbReference type="SAM" id="MobiDB-lite"/>
    </source>
</evidence>
<dbReference type="GO" id="GO:0031110">
    <property type="term" value="P:regulation of microtubule polymerization or depolymerization"/>
    <property type="evidence" value="ECO:0007669"/>
    <property type="project" value="InterPro"/>
</dbReference>
<dbReference type="PROSITE" id="PS51663">
    <property type="entry name" value="STATHMIN_3"/>
    <property type="match status" value="1"/>
</dbReference>
<dbReference type="AlphaFoldDB" id="A0A0P7UKE3"/>
<dbReference type="Gene3D" id="6.10.280.30">
    <property type="match status" value="1"/>
</dbReference>
<evidence type="ECO:0000313" key="3">
    <source>
        <dbReference type="Proteomes" id="UP000034805"/>
    </source>
</evidence>
<feature type="region of interest" description="Disordered" evidence="1">
    <location>
        <begin position="73"/>
        <end position="134"/>
    </location>
</feature>
<dbReference type="PRINTS" id="PR00345">
    <property type="entry name" value="STATHMIN"/>
</dbReference>
<organism evidence="2 3">
    <name type="scientific">Scleropages formosus</name>
    <name type="common">Asian bonytongue</name>
    <name type="synonym">Osteoglossum formosum</name>
    <dbReference type="NCBI Taxonomy" id="113540"/>
    <lineage>
        <taxon>Eukaryota</taxon>
        <taxon>Metazoa</taxon>
        <taxon>Chordata</taxon>
        <taxon>Craniata</taxon>
        <taxon>Vertebrata</taxon>
        <taxon>Euteleostomi</taxon>
        <taxon>Actinopterygii</taxon>
        <taxon>Neopterygii</taxon>
        <taxon>Teleostei</taxon>
        <taxon>Osteoglossocephala</taxon>
        <taxon>Osteoglossomorpha</taxon>
        <taxon>Osteoglossiformes</taxon>
        <taxon>Osteoglossidae</taxon>
        <taxon>Scleropages</taxon>
    </lineage>
</organism>
<dbReference type="InterPro" id="IPR000956">
    <property type="entry name" value="Stathmin_fam"/>
</dbReference>
<reference evidence="2 3" key="1">
    <citation type="submission" date="2015-08" db="EMBL/GenBank/DDBJ databases">
        <title>The genome of the Asian arowana (Scleropages formosus).</title>
        <authorList>
            <person name="Tan M.H."/>
            <person name="Gan H.M."/>
            <person name="Croft L.J."/>
            <person name="Austin C.M."/>
        </authorList>
    </citation>
    <scope>NUCLEOTIDE SEQUENCE [LARGE SCALE GENOMIC DNA]</scope>
    <source>
        <strain evidence="2">Aro1</strain>
    </source>
</reference>
<dbReference type="PANTHER" id="PTHR10104">
    <property type="entry name" value="STATHMIN"/>
    <property type="match status" value="1"/>
</dbReference>
<feature type="compositionally biased region" description="Basic and acidic residues" evidence="1">
    <location>
        <begin position="94"/>
        <end position="134"/>
    </location>
</feature>
<dbReference type="Proteomes" id="UP000034805">
    <property type="component" value="Unassembled WGS sequence"/>
</dbReference>
<sequence length="213" mass="24598">MLLLSPSAYKEKMKELPLLSLFCSCLGREPQEKPREAEASADVVDLNWCVIRDMEVVEMNKRASGQAFEVILKPPSFDGGPETSISSPDYKNPSQEEVKDKPDVAEERRKCKEAELHSNRAEEGERKNEVTQRPVEENFVKVSRVEHEKNVEHLQEKEKHAEEVRTIEETQEDAVKHYFQIKCEDSVNLKTFKEQEEEIFLASMVTDEPRDTC</sequence>
<proteinExistence type="predicted"/>
<gene>
    <name evidence="2" type="ORF">Z043_119855</name>
</gene>
<dbReference type="Pfam" id="PF00836">
    <property type="entry name" value="Stathmin"/>
    <property type="match status" value="1"/>
</dbReference>
<dbReference type="PANTHER" id="PTHR10104:SF6">
    <property type="entry name" value="STATHMIN-4"/>
    <property type="match status" value="1"/>
</dbReference>